<sequence length="403" mass="45532">MSSTSVTGRLYGIRTVGSHLSFATLRCLDQEYLCVFSERLKVRAESIVRVTGELRPSIASRTFEHEIAVESYDVVAENRTITSTQLAGRPYSKAILPKQHVYMRLPEVRERLMAKWMAVQRIRDLLATQRFVEVQSPRIVGRMTDGPTMKFKLDYFGQEAYLSLSNLLFHTAFVAGDFTSVFEIAPLFRADVNHSSQHLSEFLILEITAAYRSREDMMRLSEDVVRAVCDCCGGGGLPDRDLADVPVVTYEEVRKIVSLADCAPVQPGARLKRYHADAVAASLNRTLFWVIDMPAKHKAFFSSTRHDPVVDAEVANDFRLYWREIDIVDGGERVTDPRRLRERLADQNLESEHFGYYLDVLDGGVPAMTGLGLGIERLIAKALGLGNIRQLVPFPRFVDHFEP</sequence>
<dbReference type="RefSeq" id="WP_189160679.1">
    <property type="nucleotide sequence ID" value="NZ_BMNC01000032.1"/>
</dbReference>
<evidence type="ECO:0000313" key="7">
    <source>
        <dbReference type="EMBL" id="GGN29597.1"/>
    </source>
</evidence>
<keyword evidence="4" id="KW-0648">Protein biosynthesis</keyword>
<dbReference type="EMBL" id="BMNC01000032">
    <property type="protein sequence ID" value="GGN29597.1"/>
    <property type="molecule type" value="Genomic_DNA"/>
</dbReference>
<dbReference type="InterPro" id="IPR045864">
    <property type="entry name" value="aa-tRNA-synth_II/BPL/LPL"/>
</dbReference>
<keyword evidence="3" id="KW-0067">ATP-binding</keyword>
<dbReference type="InterPro" id="IPR006195">
    <property type="entry name" value="aa-tRNA-synth_II"/>
</dbReference>
<dbReference type="InterPro" id="IPR012340">
    <property type="entry name" value="NA-bd_OB-fold"/>
</dbReference>
<gene>
    <name evidence="7" type="ORF">GCM10011609_86760</name>
</gene>
<evidence type="ECO:0000256" key="5">
    <source>
        <dbReference type="ARBA" id="ARBA00023146"/>
    </source>
</evidence>
<dbReference type="Pfam" id="PF00152">
    <property type="entry name" value="tRNA-synt_2"/>
    <property type="match status" value="1"/>
</dbReference>
<evidence type="ECO:0000256" key="2">
    <source>
        <dbReference type="ARBA" id="ARBA00022741"/>
    </source>
</evidence>
<dbReference type="Gene3D" id="3.30.930.10">
    <property type="entry name" value="Bira Bifunctional Protein, Domain 2"/>
    <property type="match status" value="1"/>
</dbReference>
<evidence type="ECO:0000259" key="6">
    <source>
        <dbReference type="PROSITE" id="PS50862"/>
    </source>
</evidence>
<protein>
    <recommendedName>
        <fullName evidence="6">Aminoacyl-transfer RNA synthetases class-II family profile domain-containing protein</fullName>
    </recommendedName>
</protein>
<comment type="caution">
    <text evidence="7">The sequence shown here is derived from an EMBL/GenBank/DDBJ whole genome shotgun (WGS) entry which is preliminary data.</text>
</comment>
<keyword evidence="8" id="KW-1185">Reference proteome</keyword>
<evidence type="ECO:0000256" key="4">
    <source>
        <dbReference type="ARBA" id="ARBA00022917"/>
    </source>
</evidence>
<keyword evidence="5" id="KW-0030">Aminoacyl-tRNA synthetase</keyword>
<keyword evidence="2" id="KW-0547">Nucleotide-binding</keyword>
<dbReference type="SUPFAM" id="SSF55681">
    <property type="entry name" value="Class II aaRS and biotin synthetases"/>
    <property type="match status" value="1"/>
</dbReference>
<feature type="domain" description="Aminoacyl-transfer RNA synthetases class-II family profile" evidence="6">
    <location>
        <begin position="122"/>
        <end position="393"/>
    </location>
</feature>
<organism evidence="7 8">
    <name type="scientific">Lentzea pudingi</name>
    <dbReference type="NCBI Taxonomy" id="1789439"/>
    <lineage>
        <taxon>Bacteria</taxon>
        <taxon>Bacillati</taxon>
        <taxon>Actinomycetota</taxon>
        <taxon>Actinomycetes</taxon>
        <taxon>Pseudonocardiales</taxon>
        <taxon>Pseudonocardiaceae</taxon>
        <taxon>Lentzea</taxon>
    </lineage>
</organism>
<keyword evidence="1" id="KW-0436">Ligase</keyword>
<dbReference type="SUPFAM" id="SSF50249">
    <property type="entry name" value="Nucleic acid-binding proteins"/>
    <property type="match status" value="1"/>
</dbReference>
<accession>A0ABQ2IWL0</accession>
<evidence type="ECO:0000313" key="8">
    <source>
        <dbReference type="Proteomes" id="UP000597656"/>
    </source>
</evidence>
<dbReference type="PROSITE" id="PS50862">
    <property type="entry name" value="AA_TRNA_LIGASE_II"/>
    <property type="match status" value="1"/>
</dbReference>
<evidence type="ECO:0000256" key="1">
    <source>
        <dbReference type="ARBA" id="ARBA00022598"/>
    </source>
</evidence>
<dbReference type="Proteomes" id="UP000597656">
    <property type="component" value="Unassembled WGS sequence"/>
</dbReference>
<dbReference type="PANTHER" id="PTHR22594:SF34">
    <property type="entry name" value="ASPARAGINE--TRNA LIGASE, MITOCHONDRIAL-RELATED"/>
    <property type="match status" value="1"/>
</dbReference>
<reference evidence="8" key="1">
    <citation type="journal article" date="2019" name="Int. J. Syst. Evol. Microbiol.">
        <title>The Global Catalogue of Microorganisms (GCM) 10K type strain sequencing project: providing services to taxonomists for standard genome sequencing and annotation.</title>
        <authorList>
            <consortium name="The Broad Institute Genomics Platform"/>
            <consortium name="The Broad Institute Genome Sequencing Center for Infectious Disease"/>
            <person name="Wu L."/>
            <person name="Ma J."/>
        </authorList>
    </citation>
    <scope>NUCLEOTIDE SEQUENCE [LARGE SCALE GENOMIC DNA]</scope>
    <source>
        <strain evidence="8">CGMCC 4.7319</strain>
    </source>
</reference>
<name>A0ABQ2IWL0_9PSEU</name>
<evidence type="ECO:0000256" key="3">
    <source>
        <dbReference type="ARBA" id="ARBA00022840"/>
    </source>
</evidence>
<proteinExistence type="predicted"/>
<dbReference type="InterPro" id="IPR004364">
    <property type="entry name" value="Aa-tRNA-synt_II"/>
</dbReference>
<dbReference type="PANTHER" id="PTHR22594">
    <property type="entry name" value="ASPARTYL/LYSYL-TRNA SYNTHETASE"/>
    <property type="match status" value="1"/>
</dbReference>
<dbReference type="Gene3D" id="2.40.50.140">
    <property type="entry name" value="Nucleic acid-binding proteins"/>
    <property type="match status" value="1"/>
</dbReference>